<name>A0A8J3ZVF2_9ACTN</name>
<dbReference type="Gene3D" id="1.20.1720.10">
    <property type="entry name" value="Multidrug resistance protein D"/>
    <property type="match status" value="1"/>
</dbReference>
<feature type="transmembrane region" description="Helical" evidence="8">
    <location>
        <begin position="79"/>
        <end position="98"/>
    </location>
</feature>
<dbReference type="EMBL" id="BOPH01000082">
    <property type="protein sequence ID" value="GIJ70679.1"/>
    <property type="molecule type" value="Genomic_DNA"/>
</dbReference>
<gene>
    <name evidence="10" type="ORF">Voc01_055960</name>
</gene>
<keyword evidence="6 8" id="KW-1133">Transmembrane helix</keyword>
<feature type="transmembrane region" description="Helical" evidence="8">
    <location>
        <begin position="305"/>
        <end position="325"/>
    </location>
</feature>
<dbReference type="PRINTS" id="PR01036">
    <property type="entry name" value="TCRTETB"/>
</dbReference>
<feature type="domain" description="Major facilitator superfamily (MFS) profile" evidence="9">
    <location>
        <begin position="14"/>
        <end position="497"/>
    </location>
</feature>
<comment type="caution">
    <text evidence="10">The sequence shown here is derived from an EMBL/GenBank/DDBJ whole genome shotgun (WGS) entry which is preliminary data.</text>
</comment>
<keyword evidence="5 8" id="KW-0812">Transmembrane</keyword>
<accession>A0A8J3ZVF2</accession>
<dbReference type="PROSITE" id="PS50850">
    <property type="entry name" value="MFS"/>
    <property type="match status" value="1"/>
</dbReference>
<keyword evidence="4" id="KW-1003">Cell membrane</keyword>
<dbReference type="InterPro" id="IPR011701">
    <property type="entry name" value="MFS"/>
</dbReference>
<dbReference type="Pfam" id="PF07690">
    <property type="entry name" value="MFS_1"/>
    <property type="match status" value="1"/>
</dbReference>
<evidence type="ECO:0000256" key="8">
    <source>
        <dbReference type="SAM" id="Phobius"/>
    </source>
</evidence>
<sequence length="518" mass="53146">MDSPSLSPARIRLIFSGLALALLVAALDQAVVATALPTIATDLGGLEHIAWVVTAYLAGVAVSTPLSGKLGDIYGRKTVFLVAVVVFVVGSALVGLAQSLEQLIAFRALQGIGGGGLLTVTVAMGADIVTPRELGRYMGFFGASFGAASVIGPLAGGLFTEHLSWRWIFYINLPVGAVCFAVIALAMPATVRRGTGRRLDYLGAAVLAWAIVAVVLVTSWGGAQYAWSSSTIIIWSSLGVVAIAVFVVVERRTGDPVLPLGLFRDRTFSVVCASSFFVGFGMFGAIAFLPLYLQLVKGEGPTDSGLLLLPLMLGLTVAAVVAGLVITKTGRYKAFTVLGPLVAGGGMVLLQTAEPSTSRTAITAYMVAVGVGIGLCMQVLVLVAQNTAAPDTMGVTTSTVAFLRTIGGAVGVAVLGAVFSRQVTDGLTDLPTGGSIDIPAGAGATASSEAIAHLPPDVRATYVSAFADALTDVYLWIVPAFVAAALAAALLRNIPMREEGPDAVPAVRTADPDRGELS</sequence>
<dbReference type="Proteomes" id="UP000635606">
    <property type="component" value="Unassembled WGS sequence"/>
</dbReference>
<feature type="transmembrane region" description="Helical" evidence="8">
    <location>
        <begin position="137"/>
        <end position="155"/>
    </location>
</feature>
<organism evidence="10 11">
    <name type="scientific">Virgisporangium ochraceum</name>
    <dbReference type="NCBI Taxonomy" id="65505"/>
    <lineage>
        <taxon>Bacteria</taxon>
        <taxon>Bacillati</taxon>
        <taxon>Actinomycetota</taxon>
        <taxon>Actinomycetes</taxon>
        <taxon>Micromonosporales</taxon>
        <taxon>Micromonosporaceae</taxon>
        <taxon>Virgisporangium</taxon>
    </lineage>
</organism>
<feature type="transmembrane region" description="Helical" evidence="8">
    <location>
        <begin position="270"/>
        <end position="293"/>
    </location>
</feature>
<evidence type="ECO:0000313" key="11">
    <source>
        <dbReference type="Proteomes" id="UP000635606"/>
    </source>
</evidence>
<proteinExistence type="inferred from homology"/>
<feature type="transmembrane region" description="Helical" evidence="8">
    <location>
        <begin position="395"/>
        <end position="419"/>
    </location>
</feature>
<keyword evidence="11" id="KW-1185">Reference proteome</keyword>
<evidence type="ECO:0000256" key="3">
    <source>
        <dbReference type="ARBA" id="ARBA00022448"/>
    </source>
</evidence>
<feature type="transmembrane region" description="Helical" evidence="8">
    <location>
        <begin position="232"/>
        <end position="249"/>
    </location>
</feature>
<protein>
    <recommendedName>
        <fullName evidence="9">Major facilitator superfamily (MFS) profile domain-containing protein</fullName>
    </recommendedName>
</protein>
<evidence type="ECO:0000313" key="10">
    <source>
        <dbReference type="EMBL" id="GIJ70679.1"/>
    </source>
</evidence>
<feature type="transmembrane region" description="Helical" evidence="8">
    <location>
        <begin position="167"/>
        <end position="187"/>
    </location>
</feature>
<evidence type="ECO:0000256" key="4">
    <source>
        <dbReference type="ARBA" id="ARBA00022475"/>
    </source>
</evidence>
<evidence type="ECO:0000256" key="5">
    <source>
        <dbReference type="ARBA" id="ARBA00022692"/>
    </source>
</evidence>
<dbReference type="SUPFAM" id="SSF103473">
    <property type="entry name" value="MFS general substrate transporter"/>
    <property type="match status" value="1"/>
</dbReference>
<feature type="transmembrane region" description="Helical" evidence="8">
    <location>
        <begin position="199"/>
        <end position="220"/>
    </location>
</feature>
<evidence type="ECO:0000256" key="1">
    <source>
        <dbReference type="ARBA" id="ARBA00004651"/>
    </source>
</evidence>
<dbReference type="PANTHER" id="PTHR23501">
    <property type="entry name" value="MAJOR FACILITATOR SUPERFAMILY"/>
    <property type="match status" value="1"/>
</dbReference>
<dbReference type="NCBIfam" id="TIGR00711">
    <property type="entry name" value="efflux_EmrB"/>
    <property type="match status" value="1"/>
</dbReference>
<dbReference type="InterPro" id="IPR020846">
    <property type="entry name" value="MFS_dom"/>
</dbReference>
<evidence type="ECO:0000256" key="7">
    <source>
        <dbReference type="ARBA" id="ARBA00023136"/>
    </source>
</evidence>
<evidence type="ECO:0000256" key="2">
    <source>
        <dbReference type="ARBA" id="ARBA00007520"/>
    </source>
</evidence>
<dbReference type="InterPro" id="IPR036259">
    <property type="entry name" value="MFS_trans_sf"/>
</dbReference>
<dbReference type="RefSeq" id="WP_203930575.1">
    <property type="nucleotide sequence ID" value="NZ_BOPH01000082.1"/>
</dbReference>
<dbReference type="GO" id="GO:0005886">
    <property type="term" value="C:plasma membrane"/>
    <property type="evidence" value="ECO:0007669"/>
    <property type="project" value="UniProtKB-SubCell"/>
</dbReference>
<comment type="subcellular location">
    <subcellularLocation>
        <location evidence="1">Cell membrane</location>
        <topology evidence="1">Multi-pass membrane protein</topology>
    </subcellularLocation>
</comment>
<feature type="transmembrane region" description="Helical" evidence="8">
    <location>
        <begin position="332"/>
        <end position="350"/>
    </location>
</feature>
<dbReference type="PANTHER" id="PTHR23501:SF197">
    <property type="entry name" value="COMD"/>
    <property type="match status" value="1"/>
</dbReference>
<evidence type="ECO:0000259" key="9">
    <source>
        <dbReference type="PROSITE" id="PS50850"/>
    </source>
</evidence>
<feature type="transmembrane region" description="Helical" evidence="8">
    <location>
        <begin position="362"/>
        <end position="383"/>
    </location>
</feature>
<dbReference type="CDD" id="cd17502">
    <property type="entry name" value="MFS_Azr1_MDR_like"/>
    <property type="match status" value="1"/>
</dbReference>
<feature type="transmembrane region" description="Helical" evidence="8">
    <location>
        <begin position="473"/>
        <end position="491"/>
    </location>
</feature>
<comment type="similarity">
    <text evidence="2">Belongs to the major facilitator superfamily. TCR/Tet family.</text>
</comment>
<keyword evidence="3" id="KW-0813">Transport</keyword>
<dbReference type="FunFam" id="1.20.1720.10:FF:000004">
    <property type="entry name" value="EmrB/QacA family drug resistance transporter"/>
    <property type="match status" value="1"/>
</dbReference>
<feature type="transmembrane region" description="Helical" evidence="8">
    <location>
        <begin position="49"/>
        <end position="67"/>
    </location>
</feature>
<dbReference type="Gene3D" id="1.20.1250.20">
    <property type="entry name" value="MFS general substrate transporter like domains"/>
    <property type="match status" value="1"/>
</dbReference>
<reference evidence="10" key="1">
    <citation type="submission" date="2021-01" db="EMBL/GenBank/DDBJ databases">
        <title>Whole genome shotgun sequence of Virgisporangium ochraceum NBRC 16418.</title>
        <authorList>
            <person name="Komaki H."/>
            <person name="Tamura T."/>
        </authorList>
    </citation>
    <scope>NUCLEOTIDE SEQUENCE</scope>
    <source>
        <strain evidence="10">NBRC 16418</strain>
    </source>
</reference>
<keyword evidence="7 8" id="KW-0472">Membrane</keyword>
<dbReference type="GO" id="GO:0022857">
    <property type="term" value="F:transmembrane transporter activity"/>
    <property type="evidence" value="ECO:0007669"/>
    <property type="project" value="InterPro"/>
</dbReference>
<evidence type="ECO:0000256" key="6">
    <source>
        <dbReference type="ARBA" id="ARBA00022989"/>
    </source>
</evidence>
<dbReference type="InterPro" id="IPR004638">
    <property type="entry name" value="EmrB-like"/>
</dbReference>
<feature type="transmembrane region" description="Helical" evidence="8">
    <location>
        <begin position="104"/>
        <end position="125"/>
    </location>
</feature>
<dbReference type="AlphaFoldDB" id="A0A8J3ZVF2"/>